<dbReference type="KEGG" id="skr:BRX40_13740"/>
<evidence type="ECO:0000313" key="3">
    <source>
        <dbReference type="EMBL" id="RSU99159.1"/>
    </source>
</evidence>
<feature type="transmembrane region" description="Helical" evidence="1">
    <location>
        <begin position="49"/>
        <end position="68"/>
    </location>
</feature>
<reference evidence="4" key="2">
    <citation type="submission" date="2016-12" db="EMBL/GenBank/DDBJ databases">
        <title>Whole genome sequencing of Sphingomonas sp. ABOJV.</title>
        <authorList>
            <person name="Conlan S."/>
            <person name="Thomas P.J."/>
            <person name="Mullikin J."/>
            <person name="Palmore T.N."/>
            <person name="Frank K.M."/>
            <person name="Segre J.A."/>
        </authorList>
    </citation>
    <scope>NUCLEOTIDE SEQUENCE [LARGE SCALE GENOMIC DNA]</scope>
    <source>
        <strain evidence="4">ABOJV</strain>
    </source>
</reference>
<evidence type="ECO:0000313" key="4">
    <source>
        <dbReference type="Proteomes" id="UP000185161"/>
    </source>
</evidence>
<keyword evidence="1" id="KW-0812">Transmembrane</keyword>
<accession>A0A1L6JBP3</accession>
<keyword evidence="1" id="KW-0472">Membrane</keyword>
<dbReference type="GeneID" id="44133627"/>
<keyword evidence="4" id="KW-1185">Reference proteome</keyword>
<dbReference type="RefSeq" id="WP_075151987.1">
    <property type="nucleotide sequence ID" value="NZ_CP018820.1"/>
</dbReference>
<dbReference type="Proteomes" id="UP000286681">
    <property type="component" value="Unassembled WGS sequence"/>
</dbReference>
<reference evidence="2" key="1">
    <citation type="submission" date="2016-12" db="EMBL/GenBank/DDBJ databases">
        <title>Whole genome sequencing of Sphingomonas koreensis.</title>
        <authorList>
            <person name="Conlan S."/>
            <person name="Thomas P.J."/>
            <person name="Mullikin J."/>
            <person name="Palmore T.N."/>
            <person name="Frank K.M."/>
            <person name="Segre J.A."/>
        </authorList>
    </citation>
    <scope>NUCLEOTIDE SEQUENCE</scope>
    <source>
        <strain evidence="2">ABOJV</strain>
    </source>
</reference>
<dbReference type="STRING" id="93064.BRX40_13740"/>
<reference evidence="3 5" key="3">
    <citation type="submission" date="2018-07" db="EMBL/GenBank/DDBJ databases">
        <title>Genomic and Epidemiologic Investigation of an Indolent Hospital Outbreak.</title>
        <authorList>
            <person name="Johnson R.C."/>
            <person name="Deming C."/>
            <person name="Conlan S."/>
            <person name="Zellmer C.J."/>
            <person name="Michelin A.V."/>
            <person name="Lee-Lin S."/>
            <person name="Thomas P.J."/>
            <person name="Park M."/>
            <person name="Weingarten R.A."/>
            <person name="Less J."/>
            <person name="Dekker J.P."/>
            <person name="Frank K.M."/>
            <person name="Musser K.A."/>
            <person name="Mcquiston J.R."/>
            <person name="Henderson D.K."/>
            <person name="Lau A.F."/>
            <person name="Palmore T.N."/>
            <person name="Segre J.A."/>
        </authorList>
    </citation>
    <scope>NUCLEOTIDE SEQUENCE [LARGE SCALE GENOMIC DNA]</scope>
    <source>
        <strain evidence="3 5">SK-NIH.Env10_0317</strain>
    </source>
</reference>
<evidence type="ECO:0000313" key="2">
    <source>
        <dbReference type="EMBL" id="APR53349.1"/>
    </source>
</evidence>
<organism evidence="2 4">
    <name type="scientific">Sphingomonas koreensis</name>
    <dbReference type="NCBI Taxonomy" id="93064"/>
    <lineage>
        <taxon>Bacteria</taxon>
        <taxon>Pseudomonadati</taxon>
        <taxon>Pseudomonadota</taxon>
        <taxon>Alphaproteobacteria</taxon>
        <taxon>Sphingomonadales</taxon>
        <taxon>Sphingomonadaceae</taxon>
        <taxon>Sphingomonas</taxon>
    </lineage>
</organism>
<gene>
    <name evidence="2" type="ORF">BRX40_13740</name>
    <name evidence="3" type="ORF">CA257_21140</name>
</gene>
<feature type="transmembrane region" description="Helical" evidence="1">
    <location>
        <begin position="21"/>
        <end position="37"/>
    </location>
</feature>
<protein>
    <submittedName>
        <fullName evidence="2">Uncharacterized protein</fullName>
    </submittedName>
</protein>
<evidence type="ECO:0000256" key="1">
    <source>
        <dbReference type="SAM" id="Phobius"/>
    </source>
</evidence>
<dbReference type="Proteomes" id="UP000185161">
    <property type="component" value="Chromosome"/>
</dbReference>
<keyword evidence="1" id="KW-1133">Transmembrane helix</keyword>
<proteinExistence type="predicted"/>
<dbReference type="EMBL" id="CP018820">
    <property type="protein sequence ID" value="APR53349.1"/>
    <property type="molecule type" value="Genomic_DNA"/>
</dbReference>
<dbReference type="EMBL" id="QQWO01000026">
    <property type="protein sequence ID" value="RSU99159.1"/>
    <property type="molecule type" value="Genomic_DNA"/>
</dbReference>
<dbReference type="AlphaFoldDB" id="A0A1L6JBP3"/>
<evidence type="ECO:0000313" key="5">
    <source>
        <dbReference type="Proteomes" id="UP000286681"/>
    </source>
</evidence>
<sequence length="309" mass="33824">MSDDGDRLELKLDEQYHKTKRALLVATSLCIIFGLSGGTDAKIPGFGDIGLPIHYATLLIWFACVYFADEFRREWRMAFIRNSQAVAAEADHRLGALFEGRASLERELAKTIEQTSASLATALPRALEDSSGAGMEEGPRVEIWDRVRADLNIAEQALDQVISSVAVSVQPDMTPSQIADRTGPLRPFMKQLEDIKSAIQGGVERLNMAVANADEVSRRLGNSHSELQKAFSDQHARLDGAATRDAELLASFGALHKSIHRTQRNAVAFRDRYIPIAMFAMATALTAWKVYAGVPAIKGWIGSVVSLLA</sequence>
<name>A0A1L6JBP3_9SPHN</name>
<feature type="transmembrane region" description="Helical" evidence="1">
    <location>
        <begin position="273"/>
        <end position="291"/>
    </location>
</feature>